<accession>A0A5J6DBM1</accession>
<dbReference type="Proteomes" id="UP000326545">
    <property type="component" value="Segment"/>
</dbReference>
<reference evidence="1 2" key="1">
    <citation type="submission" date="2019-07" db="EMBL/GenBank/DDBJ databases">
        <title>Complete genome sequence of bacteriophages infecting Erwinia pyrifoliae.</title>
        <authorList>
            <person name="Kim S.G."/>
            <person name="Park S.C."/>
        </authorList>
    </citation>
    <scope>NUCLEOTIDE SEQUENCE [LARGE SCALE GENOMIC DNA]</scope>
</reference>
<gene>
    <name evidence="1" type="ORF">pEpSNUABM01_069</name>
</gene>
<proteinExistence type="predicted"/>
<dbReference type="EMBL" id="MN184887">
    <property type="protein sequence ID" value="QEQ94895.1"/>
    <property type="molecule type" value="Genomic_DNA"/>
</dbReference>
<protein>
    <submittedName>
        <fullName evidence="1">Putative membrane protein</fullName>
    </submittedName>
</protein>
<dbReference type="Pfam" id="PF26221">
    <property type="entry name" value="Phage_phiTE_239"/>
    <property type="match status" value="1"/>
</dbReference>
<sequence length="133" mass="15369">MSVFGMIHILSENGLYWWFSEHIQYFDWNLYLTGCWFLDIGLLFSSACVLQGWRKKLTLAVSVPVLFSQMLALQYPNVLPDIFGFVVESSYPTMMEMVILCASFKDSTIKEWLKTCVIISALVLARFIPMLLH</sequence>
<evidence type="ECO:0000313" key="2">
    <source>
        <dbReference type="Proteomes" id="UP000326545"/>
    </source>
</evidence>
<evidence type="ECO:0000313" key="1">
    <source>
        <dbReference type="EMBL" id="QEQ94895.1"/>
    </source>
</evidence>
<name>A0A5J6DBM1_9CAUD</name>
<keyword evidence="2" id="KW-1185">Reference proteome</keyword>
<organism evidence="1 2">
    <name type="scientific">Erwinia phage pEp_SNUABM_01</name>
    <dbReference type="NCBI Taxonomy" id="2601643"/>
    <lineage>
        <taxon>Viruses</taxon>
        <taxon>Duplodnaviria</taxon>
        <taxon>Heunggongvirae</taxon>
        <taxon>Uroviricota</taxon>
        <taxon>Caudoviricetes</taxon>
        <taxon>Vequintavirinae</taxon>
        <taxon>Henunavirus</taxon>
        <taxon>Henunavirus SNUABM01</taxon>
    </lineage>
</organism>
<dbReference type="InterPro" id="IPR059028">
    <property type="entry name" value="PhiTE_239"/>
</dbReference>